<evidence type="ECO:0000256" key="4">
    <source>
        <dbReference type="ARBA" id="ARBA00022692"/>
    </source>
</evidence>
<comment type="subunit">
    <text evidence="11">Component of the mitochondrial contact site and cristae organizing system (MICOS) complex.</text>
</comment>
<comment type="caution">
    <text evidence="12">The sequence shown here is derived from an EMBL/GenBank/DDBJ whole genome shotgun (WGS) entry which is preliminary data.</text>
</comment>
<name>A0A2N5SK81_9BASI</name>
<organism evidence="12 13">
    <name type="scientific">Puccinia coronata f. sp. avenae</name>
    <dbReference type="NCBI Taxonomy" id="200324"/>
    <lineage>
        <taxon>Eukaryota</taxon>
        <taxon>Fungi</taxon>
        <taxon>Dikarya</taxon>
        <taxon>Basidiomycota</taxon>
        <taxon>Pucciniomycotina</taxon>
        <taxon>Pucciniomycetes</taxon>
        <taxon>Pucciniales</taxon>
        <taxon>Pucciniaceae</taxon>
        <taxon>Puccinia</taxon>
    </lineage>
</organism>
<evidence type="ECO:0000256" key="9">
    <source>
        <dbReference type="ARBA" id="ARBA00023136"/>
    </source>
</evidence>
<evidence type="ECO:0000313" key="12">
    <source>
        <dbReference type="EMBL" id="PLW13648.1"/>
    </source>
</evidence>
<evidence type="ECO:0000256" key="6">
    <source>
        <dbReference type="ARBA" id="ARBA00022989"/>
    </source>
</evidence>
<keyword evidence="6" id="KW-1133">Transmembrane helix</keyword>
<dbReference type="Proteomes" id="UP000235388">
    <property type="component" value="Unassembled WGS sequence"/>
</dbReference>
<evidence type="ECO:0000256" key="11">
    <source>
        <dbReference type="RuleBase" id="RU363000"/>
    </source>
</evidence>
<evidence type="ECO:0000256" key="5">
    <source>
        <dbReference type="ARBA" id="ARBA00022792"/>
    </source>
</evidence>
<keyword evidence="5 11" id="KW-0999">Mitochondrion inner membrane</keyword>
<keyword evidence="9" id="KW-0472">Membrane</keyword>
<comment type="subcellular location">
    <subcellularLocation>
        <location evidence="1 11">Mitochondrion inner membrane</location>
        <topology evidence="1 11">Single-pass membrane protein</topology>
    </subcellularLocation>
</comment>
<dbReference type="InterPro" id="IPR019133">
    <property type="entry name" value="MIC60"/>
</dbReference>
<dbReference type="GO" id="GO:0042407">
    <property type="term" value="P:cristae formation"/>
    <property type="evidence" value="ECO:0007669"/>
    <property type="project" value="TreeGrafter"/>
</dbReference>
<dbReference type="PANTHER" id="PTHR15415">
    <property type="entry name" value="MITOFILIN"/>
    <property type="match status" value="1"/>
</dbReference>
<comment type="similarity">
    <text evidence="2 11">Belongs to the MICOS complex subunit Mic60 family.</text>
</comment>
<evidence type="ECO:0000256" key="2">
    <source>
        <dbReference type="ARBA" id="ARBA00010877"/>
    </source>
</evidence>
<evidence type="ECO:0000256" key="10">
    <source>
        <dbReference type="ARBA" id="ARBA00025571"/>
    </source>
</evidence>
<dbReference type="EMBL" id="PGCJ01000943">
    <property type="protein sequence ID" value="PLW13648.1"/>
    <property type="molecule type" value="Genomic_DNA"/>
</dbReference>
<dbReference type="PANTHER" id="PTHR15415:SF7">
    <property type="entry name" value="MICOS COMPLEX SUBUNIT MIC60"/>
    <property type="match status" value="1"/>
</dbReference>
<evidence type="ECO:0000256" key="7">
    <source>
        <dbReference type="ARBA" id="ARBA00023054"/>
    </source>
</evidence>
<gene>
    <name evidence="12" type="ORF">PCANC_18420</name>
</gene>
<comment type="function">
    <text evidence="10">Component of the MICOS complex, a large protein complex of the mitochondrial inner membrane that plays crucial roles in the maintenance of crista junctions, inner membrane architecture, and formation of contact sites to the outer membrane. Plays a role in keeping cristae membranes connected to the inner boundary membrane. Also promotes protein import via the mitochondrial intermembrane space assembly (MIA) pathway.</text>
</comment>
<dbReference type="OrthoDB" id="10261039at2759"/>
<keyword evidence="8 11" id="KW-0496">Mitochondrion</keyword>
<evidence type="ECO:0000256" key="3">
    <source>
        <dbReference type="ARBA" id="ARBA00018116"/>
    </source>
</evidence>
<accession>A0A2N5SK81</accession>
<dbReference type="STRING" id="200324.A0A2N5SK81"/>
<sequence>MFEGTGIKNHGTSHNRGSWKRCAQQRHISQSKRHGIAMGGIPPSEVAVRTRPGYQALRLEGLVLISAKGTGGLLLHMTSHIMSCLLFTNVSSGPPASSHDPIAILNQVTKLLDLKDLDQATRLLNSLHGWPNVLARD</sequence>
<evidence type="ECO:0000256" key="8">
    <source>
        <dbReference type="ARBA" id="ARBA00023128"/>
    </source>
</evidence>
<keyword evidence="13" id="KW-1185">Reference proteome</keyword>
<dbReference type="AlphaFoldDB" id="A0A2N5SK81"/>
<proteinExistence type="inferred from homology"/>
<dbReference type="Pfam" id="PF09731">
    <property type="entry name" value="Mitofilin"/>
    <property type="match status" value="1"/>
</dbReference>
<protein>
    <recommendedName>
        <fullName evidence="3 11">MICOS complex subunit MIC60</fullName>
    </recommendedName>
    <alternativeName>
        <fullName evidence="11">Mitofilin</fullName>
    </alternativeName>
</protein>
<evidence type="ECO:0000313" key="13">
    <source>
        <dbReference type="Proteomes" id="UP000235388"/>
    </source>
</evidence>
<keyword evidence="4 11" id="KW-0812">Transmembrane</keyword>
<keyword evidence="7" id="KW-0175">Coiled coil</keyword>
<reference evidence="12 13" key="1">
    <citation type="submission" date="2017-11" db="EMBL/GenBank/DDBJ databases">
        <title>De novo assembly and phasing of dikaryotic genomes from two isolates of Puccinia coronata f. sp. avenae, the causal agent of oat crown rust.</title>
        <authorList>
            <person name="Miller M.E."/>
            <person name="Zhang Y."/>
            <person name="Omidvar V."/>
            <person name="Sperschneider J."/>
            <person name="Schwessinger B."/>
            <person name="Raley C."/>
            <person name="Palmer J.M."/>
            <person name="Garnica D."/>
            <person name="Upadhyaya N."/>
            <person name="Rathjen J."/>
            <person name="Taylor J.M."/>
            <person name="Park R.F."/>
            <person name="Dodds P.N."/>
            <person name="Hirsch C.D."/>
            <person name="Kianian S.F."/>
            <person name="Figueroa M."/>
        </authorList>
    </citation>
    <scope>NUCLEOTIDE SEQUENCE [LARGE SCALE GENOMIC DNA]</scope>
    <source>
        <strain evidence="12">12NC29</strain>
    </source>
</reference>
<dbReference type="GO" id="GO:0061617">
    <property type="term" value="C:MICOS complex"/>
    <property type="evidence" value="ECO:0007669"/>
    <property type="project" value="TreeGrafter"/>
</dbReference>
<evidence type="ECO:0000256" key="1">
    <source>
        <dbReference type="ARBA" id="ARBA00004434"/>
    </source>
</evidence>